<feature type="compositionally biased region" description="Polar residues" evidence="1">
    <location>
        <begin position="99"/>
        <end position="113"/>
    </location>
</feature>
<reference evidence="3" key="2">
    <citation type="submission" date="2015-01" db="EMBL/GenBank/DDBJ databases">
        <title>Evolutionary Origins and Diversification of the Mycorrhizal Mutualists.</title>
        <authorList>
            <consortium name="DOE Joint Genome Institute"/>
            <consortium name="Mycorrhizal Genomics Consortium"/>
            <person name="Kohler A."/>
            <person name="Kuo A."/>
            <person name="Nagy L.G."/>
            <person name="Floudas D."/>
            <person name="Copeland A."/>
            <person name="Barry K.W."/>
            <person name="Cichocki N."/>
            <person name="Veneault-Fourrey C."/>
            <person name="LaButti K."/>
            <person name="Lindquist E.A."/>
            <person name="Lipzen A."/>
            <person name="Lundell T."/>
            <person name="Morin E."/>
            <person name="Murat C."/>
            <person name="Riley R."/>
            <person name="Ohm R."/>
            <person name="Sun H."/>
            <person name="Tunlid A."/>
            <person name="Henrissat B."/>
            <person name="Grigoriev I.V."/>
            <person name="Hibbett D.S."/>
            <person name="Martin F."/>
        </authorList>
    </citation>
    <scope>NUCLEOTIDE SEQUENCE [LARGE SCALE GENOMIC DNA]</scope>
    <source>
        <strain evidence="3">441</strain>
    </source>
</reference>
<dbReference type="InterPro" id="IPR036361">
    <property type="entry name" value="SAP_dom_sf"/>
</dbReference>
<keyword evidence="3" id="KW-1185">Reference proteome</keyword>
<evidence type="ECO:0008006" key="4">
    <source>
        <dbReference type="Google" id="ProtNLM"/>
    </source>
</evidence>
<evidence type="ECO:0000256" key="1">
    <source>
        <dbReference type="SAM" id="MobiDB-lite"/>
    </source>
</evidence>
<feature type="region of interest" description="Disordered" evidence="1">
    <location>
        <begin position="190"/>
        <end position="216"/>
    </location>
</feature>
<accession>A0A0D0A5W4</accession>
<organism evidence="2 3">
    <name type="scientific">Pisolithus microcarpus 441</name>
    <dbReference type="NCBI Taxonomy" id="765257"/>
    <lineage>
        <taxon>Eukaryota</taxon>
        <taxon>Fungi</taxon>
        <taxon>Dikarya</taxon>
        <taxon>Basidiomycota</taxon>
        <taxon>Agaricomycotina</taxon>
        <taxon>Agaricomycetes</taxon>
        <taxon>Agaricomycetidae</taxon>
        <taxon>Boletales</taxon>
        <taxon>Sclerodermatineae</taxon>
        <taxon>Pisolithaceae</taxon>
        <taxon>Pisolithus</taxon>
    </lineage>
</organism>
<dbReference type="OrthoDB" id="2368680at2759"/>
<dbReference type="Proteomes" id="UP000054018">
    <property type="component" value="Unassembled WGS sequence"/>
</dbReference>
<gene>
    <name evidence="2" type="ORF">PISMIDRAFT_8246</name>
</gene>
<dbReference type="EMBL" id="KN833696">
    <property type="protein sequence ID" value="KIK27433.1"/>
    <property type="molecule type" value="Genomic_DNA"/>
</dbReference>
<dbReference type="Gene3D" id="1.10.720.30">
    <property type="entry name" value="SAP domain"/>
    <property type="match status" value="1"/>
</dbReference>
<feature type="region of interest" description="Disordered" evidence="1">
    <location>
        <begin position="95"/>
        <end position="140"/>
    </location>
</feature>
<protein>
    <recommendedName>
        <fullName evidence="4">Rho termination factor N-terminal domain-containing protein</fullName>
    </recommendedName>
</protein>
<proteinExistence type="predicted"/>
<feature type="compositionally biased region" description="Polar residues" evidence="1">
    <location>
        <begin position="200"/>
        <end position="214"/>
    </location>
</feature>
<reference evidence="2 3" key="1">
    <citation type="submission" date="2014-04" db="EMBL/GenBank/DDBJ databases">
        <authorList>
            <consortium name="DOE Joint Genome Institute"/>
            <person name="Kuo A."/>
            <person name="Kohler A."/>
            <person name="Costa M.D."/>
            <person name="Nagy L.G."/>
            <person name="Floudas D."/>
            <person name="Copeland A."/>
            <person name="Barry K.W."/>
            <person name="Cichocki N."/>
            <person name="Veneault-Fourrey C."/>
            <person name="LaButti K."/>
            <person name="Lindquist E.A."/>
            <person name="Lipzen A."/>
            <person name="Lundell T."/>
            <person name="Morin E."/>
            <person name="Murat C."/>
            <person name="Sun H."/>
            <person name="Tunlid A."/>
            <person name="Henrissat B."/>
            <person name="Grigoriev I.V."/>
            <person name="Hibbett D.S."/>
            <person name="Martin F."/>
            <person name="Nordberg H.P."/>
            <person name="Cantor M.N."/>
            <person name="Hua S.X."/>
        </authorList>
    </citation>
    <scope>NUCLEOTIDE SEQUENCE [LARGE SCALE GENOMIC DNA]</scope>
    <source>
        <strain evidence="2 3">441</strain>
    </source>
</reference>
<dbReference type="STRING" id="765257.A0A0D0A5W4"/>
<dbReference type="AlphaFoldDB" id="A0A0D0A5W4"/>
<dbReference type="HOGENOM" id="CLU_013662_0_0_1"/>
<evidence type="ECO:0000313" key="2">
    <source>
        <dbReference type="EMBL" id="KIK27433.1"/>
    </source>
</evidence>
<evidence type="ECO:0000313" key="3">
    <source>
        <dbReference type="Proteomes" id="UP000054018"/>
    </source>
</evidence>
<sequence>MTTTVDLRKLTVSQLKALCKERGIVGYSKLAKATLIEKLAASPHISSRTSTEQSGVSHGCLNTSSIDRNVVEHAVIDASHGGEVSGTRSSQAHVVGQLCSPQTPSSSNLSVLQCISDPPSPTSQETSQYCVPSKHPAHTTAPLGRKRVKVSLPSQHYVAPEHNSIQTLQHIVVEPTDGVFKVPALPNRSETSIVGKPSSHGPSVTASRTHSLPTRTKAAGRFKPLTILDQQTPPVNHQQESLIGVVPRSGTVLSSTPGLALTAPTLVSITLVPNMSERRHADHWAVLLSGLDDIGRQVCTLVSRAFRYAVYLSAVHILERKHRGDRLDSISQKYPKETTNMWPYLRFRERESFQKRRMFKESFLGEFLSFDPLSERLWSCPDHERQVEIALRFVLTRVWFAVSLGSYGHDPLALATSHVVDAKEVLEGEVWQIRTQSGNFSENFYVLEATCEVIGHPPVPGSSNLTGKHCLRVDWYSYIDCQLSCSASVGATRPCLLDHVHWSDREEYNWGISKVWLHRTSGEGDMGQAKRCVAERYILASVVANGISGRWMSTTSMAQDFSGLPGCDAISSRPKAPSLNMYLPSHHYVESVHFTTPKEEDLHPELAVVQTPAREYYVLRDNGMQVGCEEDGVANVWAEILQCDNRGRLL</sequence>
<name>A0A0D0A5W4_9AGAM</name>